<protein>
    <submittedName>
        <fullName evidence="3">Uncharacterized protein</fullName>
    </submittedName>
</protein>
<dbReference type="AlphaFoldDB" id="A0AAJ0FVE4"/>
<reference evidence="3" key="1">
    <citation type="submission" date="2023-06" db="EMBL/GenBank/DDBJ databases">
        <title>Conoideocrella luteorostrata (Hypocreales: Clavicipitaceae), a potential biocontrol fungus for elongate hemlock scale in United States Christmas tree production areas.</title>
        <authorList>
            <person name="Barrett H."/>
            <person name="Lovett B."/>
            <person name="Macias A.M."/>
            <person name="Stajich J.E."/>
            <person name="Kasson M.T."/>
        </authorList>
    </citation>
    <scope>NUCLEOTIDE SEQUENCE</scope>
    <source>
        <strain evidence="3">ARSEF 14590</strain>
    </source>
</reference>
<organism evidence="3 4">
    <name type="scientific">Conoideocrella luteorostrata</name>
    <dbReference type="NCBI Taxonomy" id="1105319"/>
    <lineage>
        <taxon>Eukaryota</taxon>
        <taxon>Fungi</taxon>
        <taxon>Dikarya</taxon>
        <taxon>Ascomycota</taxon>
        <taxon>Pezizomycotina</taxon>
        <taxon>Sordariomycetes</taxon>
        <taxon>Hypocreomycetidae</taxon>
        <taxon>Hypocreales</taxon>
        <taxon>Clavicipitaceae</taxon>
        <taxon>Conoideocrella</taxon>
    </lineage>
</organism>
<dbReference type="Proteomes" id="UP001251528">
    <property type="component" value="Unassembled WGS sequence"/>
</dbReference>
<accession>A0AAJ0FVE4</accession>
<feature type="region of interest" description="Disordered" evidence="1">
    <location>
        <begin position="84"/>
        <end position="106"/>
    </location>
</feature>
<evidence type="ECO:0000313" key="4">
    <source>
        <dbReference type="Proteomes" id="UP001251528"/>
    </source>
</evidence>
<feature type="chain" id="PRO_5042462314" evidence="2">
    <location>
        <begin position="19"/>
        <end position="106"/>
    </location>
</feature>
<keyword evidence="4" id="KW-1185">Reference proteome</keyword>
<comment type="caution">
    <text evidence="3">The sequence shown here is derived from an EMBL/GenBank/DDBJ whole genome shotgun (WGS) entry which is preliminary data.</text>
</comment>
<evidence type="ECO:0000256" key="2">
    <source>
        <dbReference type="SAM" id="SignalP"/>
    </source>
</evidence>
<proteinExistence type="predicted"/>
<name>A0AAJ0FVE4_9HYPO</name>
<dbReference type="EMBL" id="JASWJB010000257">
    <property type="protein sequence ID" value="KAK2592603.1"/>
    <property type="molecule type" value="Genomic_DNA"/>
</dbReference>
<feature type="signal peptide" evidence="2">
    <location>
        <begin position="1"/>
        <end position="18"/>
    </location>
</feature>
<gene>
    <name evidence="3" type="ORF">QQS21_009710</name>
</gene>
<evidence type="ECO:0000256" key="1">
    <source>
        <dbReference type="SAM" id="MobiDB-lite"/>
    </source>
</evidence>
<evidence type="ECO:0000313" key="3">
    <source>
        <dbReference type="EMBL" id="KAK2592603.1"/>
    </source>
</evidence>
<keyword evidence="2" id="KW-0732">Signal</keyword>
<sequence>MKLTPFPILALLAANVFGAPLSNGRDPRDTATTLNRRDDAVAQAGPLDGIEKIAHTIDIVFDGTLRKIPGFDCVVPDPEYDGLVGSKGDNHGKPDCASLNRAKGGE</sequence>